<proteinExistence type="inferred from homology"/>
<feature type="transmembrane region" description="Helical" evidence="9">
    <location>
        <begin position="103"/>
        <end position="120"/>
    </location>
</feature>
<accession>A0A3P8NM88</accession>
<evidence type="ECO:0000256" key="1">
    <source>
        <dbReference type="ARBA" id="ARBA00004123"/>
    </source>
</evidence>
<dbReference type="PANTHER" id="PTHR48122:SF1">
    <property type="entry name" value="CENTROMERE PROTEIN H"/>
    <property type="match status" value="1"/>
</dbReference>
<keyword evidence="8" id="KW-0175">Coiled coil</keyword>
<evidence type="ECO:0000256" key="7">
    <source>
        <dbReference type="ARBA" id="ARBA00025735"/>
    </source>
</evidence>
<reference evidence="11 12" key="1">
    <citation type="submission" date="2018-05" db="EMBL/GenBank/DDBJ databases">
        <authorList>
            <person name="Datahose"/>
        </authorList>
    </citation>
    <scope>NUCLEOTIDE SEQUENCE</scope>
</reference>
<dbReference type="AlphaFoldDB" id="A0A3P8NM88"/>
<evidence type="ECO:0000256" key="2">
    <source>
        <dbReference type="ARBA" id="ARBA00004629"/>
    </source>
</evidence>
<dbReference type="GO" id="GO:0007052">
    <property type="term" value="P:mitotic spindle organization"/>
    <property type="evidence" value="ECO:0007669"/>
    <property type="project" value="TreeGrafter"/>
</dbReference>
<dbReference type="GO" id="GO:0005634">
    <property type="term" value="C:nucleus"/>
    <property type="evidence" value="ECO:0007669"/>
    <property type="project" value="UniProtKB-SubCell"/>
</dbReference>
<keyword evidence="4" id="KW-0995">Kinetochore</keyword>
<evidence type="ECO:0000256" key="5">
    <source>
        <dbReference type="ARBA" id="ARBA00023242"/>
    </source>
</evidence>
<dbReference type="GO" id="GO:0043515">
    <property type="term" value="F:kinetochore binding"/>
    <property type="evidence" value="ECO:0007669"/>
    <property type="project" value="TreeGrafter"/>
</dbReference>
<sequence>MNRWQESQSQKPLCSYLGCVSVHYLKIDTCTTKLLTVCKPLSSVVTVEAYSKETRQFIGATCRICLDFLFLHNVVQFSGQLKNHRSVCLPAGHHSQPLDHKESSLVFFFLFFFFFFFLVMESSDSQGKLNHMVETMEPNDVPAAEGATGQKDTSPVDMLRIKQQMSNQCFEMAVQLNAEKNKRSCSTSEAERDLPEYIGELERVKTLHFNSTLTLHRMQMWHAIGEKLNWSDSEADALKAISDRCMGLCSHIKHLQQESKKLQDEVTEIQKNRLEMKRLTHEKIKHMEESSKKEYPDMEKYKAALEKGQANLEKYKKMAIMTQNVLRGILLACKVNWLDDPKLRDIAMTLEEFPISE</sequence>
<evidence type="ECO:0000256" key="8">
    <source>
        <dbReference type="SAM" id="Coils"/>
    </source>
</evidence>
<evidence type="ECO:0000256" key="6">
    <source>
        <dbReference type="ARBA" id="ARBA00023328"/>
    </source>
</evidence>
<comment type="similarity">
    <text evidence="7">Belongs to the CENP-H/MCM16 family.</text>
</comment>
<dbReference type="Pfam" id="PF05837">
    <property type="entry name" value="CENP-H"/>
    <property type="match status" value="1"/>
</dbReference>
<keyword evidence="3" id="KW-0158">Chromosome</keyword>
<dbReference type="InterPro" id="IPR040034">
    <property type="entry name" value="CENP-H"/>
</dbReference>
<feature type="coiled-coil region" evidence="8">
    <location>
        <begin position="252"/>
        <end position="318"/>
    </location>
</feature>
<dbReference type="Bgee" id="ENSACLG00000003880">
    <property type="expression patterns" value="Expressed in testis and 8 other cell types or tissues"/>
</dbReference>
<dbReference type="GO" id="GO:0007059">
    <property type="term" value="P:chromosome segregation"/>
    <property type="evidence" value="ECO:0007669"/>
    <property type="project" value="TreeGrafter"/>
</dbReference>
<keyword evidence="9" id="KW-0812">Transmembrane</keyword>
<dbReference type="InterPro" id="IPR008426">
    <property type="entry name" value="CENP-H_C"/>
</dbReference>
<evidence type="ECO:0000256" key="9">
    <source>
        <dbReference type="SAM" id="Phobius"/>
    </source>
</evidence>
<dbReference type="GeneTree" id="ENSGT00390000009578"/>
<dbReference type="Proteomes" id="UP000265100">
    <property type="component" value="Chromosome 12"/>
</dbReference>
<evidence type="ECO:0000313" key="11">
    <source>
        <dbReference type="Ensembl" id="ENSACLP00000005743.2"/>
    </source>
</evidence>
<dbReference type="PANTHER" id="PTHR48122">
    <property type="entry name" value="CENTROMERE PROTEIN H"/>
    <property type="match status" value="1"/>
</dbReference>
<keyword evidence="9" id="KW-1133">Transmembrane helix</keyword>
<organism evidence="11 12">
    <name type="scientific">Astatotilapia calliptera</name>
    <name type="common">Eastern happy</name>
    <name type="synonym">Chromis callipterus</name>
    <dbReference type="NCBI Taxonomy" id="8154"/>
    <lineage>
        <taxon>Eukaryota</taxon>
        <taxon>Metazoa</taxon>
        <taxon>Chordata</taxon>
        <taxon>Craniata</taxon>
        <taxon>Vertebrata</taxon>
        <taxon>Euteleostomi</taxon>
        <taxon>Actinopterygii</taxon>
        <taxon>Neopterygii</taxon>
        <taxon>Teleostei</taxon>
        <taxon>Neoteleostei</taxon>
        <taxon>Acanthomorphata</taxon>
        <taxon>Ovalentaria</taxon>
        <taxon>Cichlomorphae</taxon>
        <taxon>Cichliformes</taxon>
        <taxon>Cichlidae</taxon>
        <taxon>African cichlids</taxon>
        <taxon>Pseudocrenilabrinae</taxon>
        <taxon>Haplochromini</taxon>
        <taxon>Astatotilapia</taxon>
    </lineage>
</organism>
<keyword evidence="5" id="KW-0539">Nucleus</keyword>
<name>A0A3P8NM88_ASTCA</name>
<feature type="domain" description="Centromere protein H C-terminal" evidence="10">
    <location>
        <begin position="157"/>
        <end position="351"/>
    </location>
</feature>
<evidence type="ECO:0000259" key="10">
    <source>
        <dbReference type="Pfam" id="PF05837"/>
    </source>
</evidence>
<evidence type="ECO:0000313" key="12">
    <source>
        <dbReference type="Proteomes" id="UP000265100"/>
    </source>
</evidence>
<reference evidence="11" key="3">
    <citation type="submission" date="2025-08" db="UniProtKB">
        <authorList>
            <consortium name="Ensembl"/>
        </authorList>
    </citation>
    <scope>IDENTIFICATION</scope>
</reference>
<dbReference type="Ensembl" id="ENSACLT00000005865.2">
    <property type="protein sequence ID" value="ENSACLP00000005743.2"/>
    <property type="gene ID" value="ENSACLG00000003880.2"/>
</dbReference>
<dbReference type="GO" id="GO:0000776">
    <property type="term" value="C:kinetochore"/>
    <property type="evidence" value="ECO:0007669"/>
    <property type="project" value="UniProtKB-KW"/>
</dbReference>
<reference evidence="11" key="4">
    <citation type="submission" date="2025-09" db="UniProtKB">
        <authorList>
            <consortium name="Ensembl"/>
        </authorList>
    </citation>
    <scope>IDENTIFICATION</scope>
</reference>
<evidence type="ECO:0000256" key="3">
    <source>
        <dbReference type="ARBA" id="ARBA00022454"/>
    </source>
</evidence>
<reference evidence="12" key="2">
    <citation type="submission" date="2023-03" db="EMBL/GenBank/DDBJ databases">
        <authorList>
            <consortium name="Wellcome Sanger Institute Data Sharing"/>
        </authorList>
    </citation>
    <scope>NUCLEOTIDE SEQUENCE [LARGE SCALE GENOMIC DNA]</scope>
</reference>
<dbReference type="GO" id="GO:0051382">
    <property type="term" value="P:kinetochore assembly"/>
    <property type="evidence" value="ECO:0007669"/>
    <property type="project" value="InterPro"/>
</dbReference>
<keyword evidence="12" id="KW-1185">Reference proteome</keyword>
<protein>
    <recommendedName>
        <fullName evidence="10">Centromere protein H C-terminal domain-containing protein</fullName>
    </recommendedName>
</protein>
<evidence type="ECO:0000256" key="4">
    <source>
        <dbReference type="ARBA" id="ARBA00022838"/>
    </source>
</evidence>
<keyword evidence="6" id="KW-0137">Centromere</keyword>
<comment type="subcellular location">
    <subcellularLocation>
        <location evidence="2">Chromosome</location>
        <location evidence="2">Centromere</location>
        <location evidence="2">Kinetochore</location>
    </subcellularLocation>
    <subcellularLocation>
        <location evidence="1">Nucleus</location>
    </subcellularLocation>
</comment>
<keyword evidence="9" id="KW-0472">Membrane</keyword>